<dbReference type="EMBL" id="PXYG01000007">
    <property type="protein sequence ID" value="PSJ44082.1"/>
    <property type="molecule type" value="Genomic_DNA"/>
</dbReference>
<accession>A0A2P7R1J7</accession>
<proteinExistence type="predicted"/>
<dbReference type="AlphaFoldDB" id="A0A2P7R1J7"/>
<dbReference type="Proteomes" id="UP000240243">
    <property type="component" value="Unassembled WGS sequence"/>
</dbReference>
<evidence type="ECO:0000313" key="3">
    <source>
        <dbReference type="Proteomes" id="UP000240243"/>
    </source>
</evidence>
<comment type="caution">
    <text evidence="2">The sequence shown here is derived from an EMBL/GenBank/DDBJ whole genome shotgun (WGS) entry which is preliminary data.</text>
</comment>
<name>A0A2P7R1J7_9GAMM</name>
<evidence type="ECO:0000259" key="1">
    <source>
        <dbReference type="Pfam" id="PF13737"/>
    </source>
</evidence>
<keyword evidence="3" id="KW-1185">Reference proteome</keyword>
<organism evidence="2 3">
    <name type="scientific">Zobellella endophytica</name>
    <dbReference type="NCBI Taxonomy" id="2116700"/>
    <lineage>
        <taxon>Bacteria</taxon>
        <taxon>Pseudomonadati</taxon>
        <taxon>Pseudomonadota</taxon>
        <taxon>Gammaproteobacteria</taxon>
        <taxon>Aeromonadales</taxon>
        <taxon>Aeromonadaceae</taxon>
        <taxon>Zobellella</taxon>
    </lineage>
</organism>
<reference evidence="2 3" key="1">
    <citation type="submission" date="2018-03" db="EMBL/GenBank/DDBJ databases">
        <title>The draft genome of Zobellella sp. 59N8.</title>
        <authorList>
            <person name="Liu L."/>
            <person name="Li L."/>
            <person name="Zhang X."/>
            <person name="Liang L."/>
            <person name="Wang T."/>
        </authorList>
    </citation>
    <scope>NUCLEOTIDE SEQUENCE [LARGE SCALE GENOMIC DNA]</scope>
    <source>
        <strain evidence="2 3">59N8</strain>
    </source>
</reference>
<dbReference type="OrthoDB" id="6382212at2"/>
<gene>
    <name evidence="2" type="ORF">C7H85_15145</name>
</gene>
<evidence type="ECO:0000313" key="2">
    <source>
        <dbReference type="EMBL" id="PSJ44082.1"/>
    </source>
</evidence>
<dbReference type="InterPro" id="IPR025668">
    <property type="entry name" value="Tnp_DDE_dom"/>
</dbReference>
<feature type="domain" description="Transposase DDE" evidence="1">
    <location>
        <begin position="48"/>
        <end position="99"/>
    </location>
</feature>
<dbReference type="Pfam" id="PF13737">
    <property type="entry name" value="DDE_Tnp_1_5"/>
    <property type="match status" value="1"/>
</dbReference>
<protein>
    <recommendedName>
        <fullName evidence="1">Transposase DDE domain-containing protein</fullName>
    </recommendedName>
</protein>
<sequence>MDEEAIRQWYCHQHMDAGDAAFTIVTSPSKPSSRSRTSLACHCGRWKRFINSIFQLMDIPLTSPGYSCICQRARTVNVQYRLPNKGAVTPLVIDVIGLNLRRHRETGYVPPPD</sequence>